<keyword evidence="20 26" id="KW-0539">Nucleus</keyword>
<evidence type="ECO:0000256" key="2">
    <source>
        <dbReference type="ARBA" id="ARBA00004123"/>
    </source>
</evidence>
<dbReference type="Pfam" id="PF10391">
    <property type="entry name" value="DNA_pol_lambd_f"/>
    <property type="match status" value="1"/>
</dbReference>
<dbReference type="Pfam" id="PF14791">
    <property type="entry name" value="DNA_pol_B_thumb"/>
    <property type="match status" value="1"/>
</dbReference>
<evidence type="ECO:0000256" key="14">
    <source>
        <dbReference type="ARBA" id="ARBA00022843"/>
    </source>
</evidence>
<evidence type="ECO:0000256" key="15">
    <source>
        <dbReference type="ARBA" id="ARBA00022932"/>
    </source>
</evidence>
<evidence type="ECO:0000256" key="19">
    <source>
        <dbReference type="ARBA" id="ARBA00023239"/>
    </source>
</evidence>
<dbReference type="EMBL" id="KB096742">
    <property type="protein sequence ID" value="ESO01935.1"/>
    <property type="molecule type" value="Genomic_DNA"/>
</dbReference>
<dbReference type="Gene3D" id="3.30.460.10">
    <property type="entry name" value="Beta Polymerase, domain 2"/>
    <property type="match status" value="1"/>
</dbReference>
<name>T1FM74_HELRO</name>
<dbReference type="InterPro" id="IPR018944">
    <property type="entry name" value="DNA_pol_lambd_fingers_domain"/>
</dbReference>
<feature type="domain" description="Helix-hairpin-helix DNA-binding motif class 1" evidence="27">
    <location>
        <begin position="100"/>
        <end position="119"/>
    </location>
</feature>
<dbReference type="InterPro" id="IPR029398">
    <property type="entry name" value="PolB_thumb"/>
</dbReference>
<evidence type="ECO:0000313" key="29">
    <source>
        <dbReference type="EMBL" id="ESO01935.1"/>
    </source>
</evidence>
<dbReference type="FunFam" id="1.10.150.20:FF:000026">
    <property type="entry name" value="DNA polymerase beta"/>
    <property type="match status" value="1"/>
</dbReference>
<evidence type="ECO:0000259" key="27">
    <source>
        <dbReference type="SMART" id="SM00278"/>
    </source>
</evidence>
<evidence type="ECO:0000256" key="16">
    <source>
        <dbReference type="ARBA" id="ARBA00023053"/>
    </source>
</evidence>
<evidence type="ECO:0000313" key="31">
    <source>
        <dbReference type="Proteomes" id="UP000015101"/>
    </source>
</evidence>
<comment type="function">
    <text evidence="26">DNA polymerase that functions in several pathways of DNA repair. Involved in base excision repair (BER) responsible for repair of lesions that give rise to abasic (AP) sites in DNA. Also contributes to DNA double-strand break repair by non-homologous end joining and homologous recombination. Has both template-dependent and template-independent (terminal transferase) DNA polymerase activities. Has also a 5'-deoxyribose-5-phosphate lyase (dRP lyase) activity.</text>
</comment>
<evidence type="ECO:0000256" key="5">
    <source>
        <dbReference type="ARBA" id="ARBA00022481"/>
    </source>
</evidence>
<comment type="catalytic activity">
    <reaction evidence="21">
        <text>2'-deoxyribonucleotide-(2'-deoxyribose 5'-phosphate)-2'-deoxyribonucleotide-DNA = a 3'-end 2'-deoxyribonucleotide-(2,3-dehydro-2,3-deoxyribose 5'-phosphate)-DNA + a 5'-end 5'-phospho-2'-deoxyribonucleoside-DNA + H(+)</text>
        <dbReference type="Rhea" id="RHEA:66592"/>
        <dbReference type="Rhea" id="RHEA-COMP:13180"/>
        <dbReference type="Rhea" id="RHEA-COMP:16897"/>
        <dbReference type="Rhea" id="RHEA-COMP:17067"/>
        <dbReference type="ChEBI" id="CHEBI:15378"/>
        <dbReference type="ChEBI" id="CHEBI:136412"/>
        <dbReference type="ChEBI" id="CHEBI:157695"/>
        <dbReference type="ChEBI" id="CHEBI:167181"/>
        <dbReference type="EC" id="4.2.99.18"/>
    </reaction>
</comment>
<evidence type="ECO:0000256" key="17">
    <source>
        <dbReference type="ARBA" id="ARBA00023125"/>
    </source>
</evidence>
<organism evidence="30 31">
    <name type="scientific">Helobdella robusta</name>
    <name type="common">Californian leech</name>
    <dbReference type="NCBI Taxonomy" id="6412"/>
    <lineage>
        <taxon>Eukaryota</taxon>
        <taxon>Metazoa</taxon>
        <taxon>Spiralia</taxon>
        <taxon>Lophotrochozoa</taxon>
        <taxon>Annelida</taxon>
        <taxon>Clitellata</taxon>
        <taxon>Hirudinea</taxon>
        <taxon>Rhynchobdellida</taxon>
        <taxon>Glossiphoniidae</taxon>
        <taxon>Helobdella</taxon>
    </lineage>
</organism>
<dbReference type="InterPro" id="IPR027421">
    <property type="entry name" value="DNA_pol_lamdba_lyase_dom_sf"/>
</dbReference>
<comment type="function">
    <text evidence="23">Repair polymerase that plays a key role in base-excision repair. During this process, the damaged base is excised by specific DNA glycosylases, the DNA backbone is nicked at the abasic site by an apurinic/apyrimidic (AP) endonuclease, and POLB removes 5'-deoxyribose-phosphate from the preincised AP site acting as a 5'-deoxyribose-phosphate lyase (5'-dRP lyase); through its DNA polymerase activity, it adds one nucleotide to the 3' end of the arising single-nucleotide gap. Conducts 'gap-filling' DNA synthesis in a stepwise distributive fashion rather than in a processive fashion as for other DNA polymerases. It is also able to cleave sugar-phosphate bonds 3' to an intact AP site, acting as an AP lyase.</text>
</comment>
<dbReference type="InterPro" id="IPR043519">
    <property type="entry name" value="NT_sf"/>
</dbReference>
<dbReference type="Pfam" id="PF14792">
    <property type="entry name" value="DNA_pol_B_palm"/>
    <property type="match status" value="1"/>
</dbReference>
<evidence type="ECO:0000256" key="9">
    <source>
        <dbReference type="ARBA" id="ARBA00022695"/>
    </source>
</evidence>
<comment type="similarity">
    <text evidence="4 26">Belongs to the DNA polymerase type-X family.</text>
</comment>
<evidence type="ECO:0000256" key="7">
    <source>
        <dbReference type="ARBA" id="ARBA00022634"/>
    </source>
</evidence>
<keyword evidence="15 26" id="KW-0239">DNA-directed DNA polymerase</keyword>
<dbReference type="Proteomes" id="UP000015101">
    <property type="component" value="Unassembled WGS sequence"/>
</dbReference>
<keyword evidence="6" id="KW-0963">Cytoplasm</keyword>
<dbReference type="CTD" id="20209923"/>
<dbReference type="SMART" id="SM00278">
    <property type="entry name" value="HhH1"/>
    <property type="match status" value="2"/>
</dbReference>
<proteinExistence type="inferred from homology"/>
<dbReference type="PROSITE" id="PS00522">
    <property type="entry name" value="DNA_POLYMERASE_X"/>
    <property type="match status" value="1"/>
</dbReference>
<dbReference type="GO" id="GO:0005737">
    <property type="term" value="C:cytoplasm"/>
    <property type="evidence" value="ECO:0007669"/>
    <property type="project" value="UniProtKB-SubCell"/>
</dbReference>
<evidence type="ECO:0000256" key="25">
    <source>
        <dbReference type="PIRSR" id="PIRSR622312-50"/>
    </source>
</evidence>
<feature type="domain" description="DNA-directed DNA polymerase X" evidence="28">
    <location>
        <begin position="12"/>
        <end position="340"/>
    </location>
</feature>
<dbReference type="AlphaFoldDB" id="T1FM74"/>
<evidence type="ECO:0000256" key="8">
    <source>
        <dbReference type="ARBA" id="ARBA00022679"/>
    </source>
</evidence>
<dbReference type="SUPFAM" id="SSF81585">
    <property type="entry name" value="PsbU/PolX domain-like"/>
    <property type="match status" value="1"/>
</dbReference>
<reference evidence="31" key="1">
    <citation type="submission" date="2012-12" db="EMBL/GenBank/DDBJ databases">
        <authorList>
            <person name="Hellsten U."/>
            <person name="Grimwood J."/>
            <person name="Chapman J.A."/>
            <person name="Shapiro H."/>
            <person name="Aerts A."/>
            <person name="Otillar R.P."/>
            <person name="Terry A.Y."/>
            <person name="Boore J.L."/>
            <person name="Simakov O."/>
            <person name="Marletaz F."/>
            <person name="Cho S.-J."/>
            <person name="Edsinger-Gonzales E."/>
            <person name="Havlak P."/>
            <person name="Kuo D.-H."/>
            <person name="Larsson T."/>
            <person name="Lv J."/>
            <person name="Arendt D."/>
            <person name="Savage R."/>
            <person name="Osoegawa K."/>
            <person name="de Jong P."/>
            <person name="Lindberg D.R."/>
            <person name="Seaver E.C."/>
            <person name="Weisblat D.A."/>
            <person name="Putnam N.H."/>
            <person name="Grigoriev I.V."/>
            <person name="Rokhsar D.S."/>
        </authorList>
    </citation>
    <scope>NUCLEOTIDE SEQUENCE</scope>
</reference>
<dbReference type="FunFam" id="3.30.460.10:FF:000021">
    <property type="entry name" value="DNA polymerase beta"/>
    <property type="match status" value="1"/>
</dbReference>
<evidence type="ECO:0000256" key="18">
    <source>
        <dbReference type="ARBA" id="ARBA00023204"/>
    </source>
</evidence>
<keyword evidence="10" id="KW-0235">DNA replication</keyword>
<dbReference type="GO" id="GO:0003677">
    <property type="term" value="F:DNA binding"/>
    <property type="evidence" value="ECO:0007669"/>
    <property type="project" value="UniProtKB-UniRule"/>
</dbReference>
<reference evidence="30" key="3">
    <citation type="submission" date="2015-06" db="UniProtKB">
        <authorList>
            <consortium name="EnsemblMetazoa"/>
        </authorList>
    </citation>
    <scope>IDENTIFICATION</scope>
</reference>
<dbReference type="InterPro" id="IPR002008">
    <property type="entry name" value="DNA_pol_X_beta-like"/>
</dbReference>
<evidence type="ECO:0000256" key="11">
    <source>
        <dbReference type="ARBA" id="ARBA00022723"/>
    </source>
</evidence>
<dbReference type="PANTHER" id="PTHR11276:SF42">
    <property type="entry name" value="DNA POLYMERASE BETA"/>
    <property type="match status" value="1"/>
</dbReference>
<dbReference type="EC" id="2.7.7.7" evidence="26"/>
<dbReference type="InterPro" id="IPR019843">
    <property type="entry name" value="DNA_pol-X_BS"/>
</dbReference>
<comment type="cofactor">
    <cofactor evidence="1">
        <name>Mg(2+)</name>
        <dbReference type="ChEBI" id="CHEBI:18420"/>
    </cofactor>
</comment>
<keyword evidence="14" id="KW-0832">Ubl conjugation</keyword>
<evidence type="ECO:0000259" key="28">
    <source>
        <dbReference type="SMART" id="SM00483"/>
    </source>
</evidence>
<dbReference type="GO" id="GO:0005634">
    <property type="term" value="C:nucleus"/>
    <property type="evidence" value="ECO:0000318"/>
    <property type="project" value="GO_Central"/>
</dbReference>
<dbReference type="InterPro" id="IPR022312">
    <property type="entry name" value="DNA_pol_X"/>
</dbReference>
<keyword evidence="9 26" id="KW-0548">Nucleotidyltransferase</keyword>
<dbReference type="OMA" id="ERDVFDW"/>
<evidence type="ECO:0000256" key="21">
    <source>
        <dbReference type="ARBA" id="ARBA00044632"/>
    </source>
</evidence>
<dbReference type="HOGENOM" id="CLU_008698_1_0_1"/>
<dbReference type="InParanoid" id="T1FM74"/>
<dbReference type="GeneID" id="20209923"/>
<keyword evidence="11" id="KW-0479">Metal-binding</keyword>
<keyword evidence="7" id="KW-0237">DNA synthesis</keyword>
<dbReference type="SUPFAM" id="SSF47802">
    <property type="entry name" value="DNA polymerase beta, N-terminal domain-like"/>
    <property type="match status" value="1"/>
</dbReference>
<dbReference type="Gene3D" id="1.10.150.110">
    <property type="entry name" value="DNA polymerase beta, N-terminal domain-like"/>
    <property type="match status" value="1"/>
</dbReference>
<dbReference type="EnsemblMetazoa" id="HelroT184959">
    <property type="protein sequence ID" value="HelroP184959"/>
    <property type="gene ID" value="HelroG184959"/>
</dbReference>
<dbReference type="SUPFAM" id="SSF81301">
    <property type="entry name" value="Nucleotidyltransferase"/>
    <property type="match status" value="1"/>
</dbReference>
<dbReference type="eggNOG" id="KOG2534">
    <property type="taxonomic scope" value="Eukaryota"/>
</dbReference>
<evidence type="ECO:0000256" key="13">
    <source>
        <dbReference type="ARBA" id="ARBA00022842"/>
    </source>
</evidence>
<dbReference type="GO" id="GO:0003887">
    <property type="term" value="F:DNA-directed DNA polymerase activity"/>
    <property type="evidence" value="ECO:0000318"/>
    <property type="project" value="GO_Central"/>
</dbReference>
<keyword evidence="31" id="KW-1185">Reference proteome</keyword>
<dbReference type="FunFam" id="1.10.150.110:FF:000002">
    <property type="entry name" value="DNA polymerase beta"/>
    <property type="match status" value="1"/>
</dbReference>
<keyword evidence="19" id="KW-0456">Lyase</keyword>
<dbReference type="RefSeq" id="XP_009019343.1">
    <property type="nucleotide sequence ID" value="XM_009021095.1"/>
</dbReference>
<protein>
    <recommendedName>
        <fullName evidence="26">DNA polymerase</fullName>
        <ecNumber evidence="26">2.7.7.7</ecNumber>
    </recommendedName>
</protein>
<dbReference type="GO" id="GO:0006260">
    <property type="term" value="P:DNA replication"/>
    <property type="evidence" value="ECO:0007669"/>
    <property type="project" value="UniProtKB-KW"/>
</dbReference>
<keyword evidence="8 26" id="KW-0808">Transferase</keyword>
<dbReference type="GO" id="GO:0140078">
    <property type="term" value="F:class I DNA-(apurinic or apyrimidinic site) endonuclease activity"/>
    <property type="evidence" value="ECO:0007669"/>
    <property type="project" value="UniProtKB-EC"/>
</dbReference>
<keyword evidence="13" id="KW-0460">Magnesium</keyword>
<keyword evidence="16" id="KW-0915">Sodium</keyword>
<dbReference type="CDD" id="cd00141">
    <property type="entry name" value="NT_POLXc"/>
    <property type="match status" value="1"/>
</dbReference>
<accession>T1FM74</accession>
<keyword evidence="18 26" id="KW-0234">DNA repair</keyword>
<evidence type="ECO:0000313" key="30">
    <source>
        <dbReference type="EnsemblMetazoa" id="HelroP184959"/>
    </source>
</evidence>
<dbReference type="InterPro" id="IPR002054">
    <property type="entry name" value="DNA-dir_DNA_pol_X"/>
</dbReference>
<evidence type="ECO:0000256" key="12">
    <source>
        <dbReference type="ARBA" id="ARBA00022763"/>
    </source>
</evidence>
<dbReference type="Gene3D" id="3.30.210.10">
    <property type="entry name" value="DNA polymerase, thumb domain"/>
    <property type="match status" value="1"/>
</dbReference>
<dbReference type="SMART" id="SM00483">
    <property type="entry name" value="POLXc"/>
    <property type="match status" value="1"/>
</dbReference>
<dbReference type="Pfam" id="PF14716">
    <property type="entry name" value="HHH_8"/>
    <property type="match status" value="1"/>
</dbReference>
<dbReference type="KEGG" id="hro:HELRODRAFT_184959"/>
<evidence type="ECO:0000256" key="22">
    <source>
        <dbReference type="ARBA" id="ARBA00044678"/>
    </source>
</evidence>
<evidence type="ECO:0000256" key="10">
    <source>
        <dbReference type="ARBA" id="ARBA00022705"/>
    </source>
</evidence>
<comment type="catalytic activity">
    <reaction evidence="22">
        <text>a 5'-end 2'-deoxyribose-2'-deoxyribonucleotide-DNA = (2E,4S)-4-hydroxypenten-2-al-5-phosphate + a 5'-end 5'-phospho-2'-deoxyribonucleoside-DNA + H(+)</text>
        <dbReference type="Rhea" id="RHEA:76255"/>
        <dbReference type="Rhea" id="RHEA-COMP:13180"/>
        <dbReference type="Rhea" id="RHEA-COMP:18657"/>
        <dbReference type="ChEBI" id="CHEBI:15378"/>
        <dbReference type="ChEBI" id="CHEBI:136412"/>
        <dbReference type="ChEBI" id="CHEBI:195194"/>
        <dbReference type="ChEBI" id="CHEBI:195195"/>
    </reaction>
</comment>
<dbReference type="GO" id="GO:0006284">
    <property type="term" value="P:base-excision repair"/>
    <property type="evidence" value="ECO:0000318"/>
    <property type="project" value="GO_Central"/>
</dbReference>
<dbReference type="PRINTS" id="PR00869">
    <property type="entry name" value="DNAPOLX"/>
</dbReference>
<keyword evidence="12 26" id="KW-0227">DNA damage</keyword>
<keyword evidence="5" id="KW-0488">Methylation</keyword>
<evidence type="ECO:0000256" key="6">
    <source>
        <dbReference type="ARBA" id="ARBA00022490"/>
    </source>
</evidence>
<dbReference type="InterPro" id="IPR010996">
    <property type="entry name" value="HHH_MUS81"/>
</dbReference>
<dbReference type="STRING" id="6412.T1FM74"/>
<dbReference type="Gene3D" id="1.10.150.20">
    <property type="entry name" value="5' to 3' exonuclease, C-terminal subdomain"/>
    <property type="match status" value="1"/>
</dbReference>
<reference evidence="29 31" key="2">
    <citation type="journal article" date="2013" name="Nature">
        <title>Insights into bilaterian evolution from three spiralian genomes.</title>
        <authorList>
            <person name="Simakov O."/>
            <person name="Marletaz F."/>
            <person name="Cho S.J."/>
            <person name="Edsinger-Gonzales E."/>
            <person name="Havlak P."/>
            <person name="Hellsten U."/>
            <person name="Kuo D.H."/>
            <person name="Larsson T."/>
            <person name="Lv J."/>
            <person name="Arendt D."/>
            <person name="Savage R."/>
            <person name="Osoegawa K."/>
            <person name="de Jong P."/>
            <person name="Grimwood J."/>
            <person name="Chapman J.A."/>
            <person name="Shapiro H."/>
            <person name="Aerts A."/>
            <person name="Otillar R.P."/>
            <person name="Terry A.Y."/>
            <person name="Boore J.L."/>
            <person name="Grigoriev I.V."/>
            <person name="Lindberg D.R."/>
            <person name="Seaver E.C."/>
            <person name="Weisblat D.A."/>
            <person name="Putnam N.H."/>
            <person name="Rokhsar D.S."/>
        </authorList>
    </citation>
    <scope>NUCLEOTIDE SEQUENCE</scope>
</reference>
<dbReference type="FunFam" id="3.30.210.10:FF:000002">
    <property type="entry name" value="DNA polymerase"/>
    <property type="match status" value="1"/>
</dbReference>
<evidence type="ECO:0000256" key="4">
    <source>
        <dbReference type="ARBA" id="ARBA00008323"/>
    </source>
</evidence>
<evidence type="ECO:0000256" key="3">
    <source>
        <dbReference type="ARBA" id="ARBA00004496"/>
    </source>
</evidence>
<dbReference type="OrthoDB" id="205514at2759"/>
<dbReference type="PRINTS" id="PR00870">
    <property type="entry name" value="DNAPOLXBETA"/>
</dbReference>
<gene>
    <name evidence="30" type="primary">20209923</name>
    <name evidence="29" type="ORF">HELRODRAFT_184959</name>
</gene>
<evidence type="ECO:0000256" key="1">
    <source>
        <dbReference type="ARBA" id="ARBA00001946"/>
    </source>
</evidence>
<evidence type="ECO:0000256" key="23">
    <source>
        <dbReference type="ARBA" id="ARBA00045548"/>
    </source>
</evidence>
<dbReference type="EMBL" id="AMQM01000754">
    <property type="status" value="NOT_ANNOTATED_CDS"/>
    <property type="molecule type" value="Genomic_DNA"/>
</dbReference>
<dbReference type="InterPro" id="IPR028207">
    <property type="entry name" value="DNA_pol_B_palm_palm"/>
</dbReference>
<evidence type="ECO:0000256" key="26">
    <source>
        <dbReference type="RuleBase" id="RU366014"/>
    </source>
</evidence>
<dbReference type="GO" id="GO:0046872">
    <property type="term" value="F:metal ion binding"/>
    <property type="evidence" value="ECO:0007669"/>
    <property type="project" value="UniProtKB-UniRule"/>
</dbReference>
<dbReference type="InterPro" id="IPR003583">
    <property type="entry name" value="Hlx-hairpin-Hlx_DNA-bd_motif"/>
</dbReference>
<comment type="subcellular location">
    <subcellularLocation>
        <location evidence="3">Cytoplasm</location>
    </subcellularLocation>
    <subcellularLocation>
        <location evidence="2 26">Nucleus</location>
    </subcellularLocation>
</comment>
<evidence type="ECO:0000256" key="20">
    <source>
        <dbReference type="ARBA" id="ARBA00023242"/>
    </source>
</evidence>
<feature type="domain" description="Helix-hairpin-helix DNA-binding motif class 1" evidence="27">
    <location>
        <begin position="59"/>
        <end position="78"/>
    </location>
</feature>
<sequence length="341" mass="38313">MSKRKSISDSSMPNKDIVDFLLELANYEKNVTRQVHKYNAYRKAAGSVSKHTAPITSGKQAKALDGVGEKIAKKIDEFLATGKLEKLEKIRKDEMSTSIAELTKVTGIGPVAARKFFDKGIKSIEDLKKHVDQLNHHQKIGLKYFEELDKRIPRNEMLELEKVIKEEVNGVDALYIAEICGSFRRGAEMSGDVDVLLTHPSFTSQSKQHAALLQAVVERLRSVTFITDTLSLGDTKFMGICKLTDDDDDDDGGKKHGHRRLDIRLIPHDQYPCALLYFTGSDVFNKNMRTLALSKGFTINEYCIRPLGTTGVPGEPLDVTCEKDIFDYIGMEFKEPPERND</sequence>
<dbReference type="GO" id="GO:0006303">
    <property type="term" value="P:double-strand break repair via nonhomologous end joining"/>
    <property type="evidence" value="ECO:0000318"/>
    <property type="project" value="GO_Central"/>
</dbReference>
<evidence type="ECO:0000256" key="24">
    <source>
        <dbReference type="ARBA" id="ARBA00049244"/>
    </source>
</evidence>
<dbReference type="InterPro" id="IPR037160">
    <property type="entry name" value="DNA_Pol_thumb_sf"/>
</dbReference>
<comment type="catalytic activity">
    <reaction evidence="24 26">
        <text>DNA(n) + a 2'-deoxyribonucleoside 5'-triphosphate = DNA(n+1) + diphosphate</text>
        <dbReference type="Rhea" id="RHEA:22508"/>
        <dbReference type="Rhea" id="RHEA-COMP:17339"/>
        <dbReference type="Rhea" id="RHEA-COMP:17340"/>
        <dbReference type="ChEBI" id="CHEBI:33019"/>
        <dbReference type="ChEBI" id="CHEBI:61560"/>
        <dbReference type="ChEBI" id="CHEBI:173112"/>
        <dbReference type="EC" id="2.7.7.7"/>
    </reaction>
</comment>
<dbReference type="PANTHER" id="PTHR11276">
    <property type="entry name" value="DNA POLYMERASE TYPE-X FAMILY MEMBER"/>
    <property type="match status" value="1"/>
</dbReference>
<keyword evidence="17" id="KW-0238">DNA-binding</keyword>
<feature type="active site" description="Nucleophile; Schiff-base intermediate with DNA; for 5'-dRP lyase activity" evidence="25">
    <location>
        <position position="74"/>
    </location>
</feature>